<comment type="subunit">
    <text evidence="6">Component of the Mediator complex.</text>
</comment>
<dbReference type="Gene3D" id="3.10.450.580">
    <property type="entry name" value="Mediator complex, subunit Med6"/>
    <property type="match status" value="1"/>
</dbReference>
<keyword evidence="5 6" id="KW-0539">Nucleus</keyword>
<dbReference type="AlphaFoldDB" id="A0A7S3UCW0"/>
<feature type="region of interest" description="Disordered" evidence="7">
    <location>
        <begin position="129"/>
        <end position="148"/>
    </location>
</feature>
<feature type="compositionally biased region" description="Basic residues" evidence="7">
    <location>
        <begin position="129"/>
        <end position="139"/>
    </location>
</feature>
<evidence type="ECO:0000256" key="3">
    <source>
        <dbReference type="ARBA" id="ARBA00023015"/>
    </source>
</evidence>
<dbReference type="GO" id="GO:0003712">
    <property type="term" value="F:transcription coregulator activity"/>
    <property type="evidence" value="ECO:0007669"/>
    <property type="project" value="InterPro"/>
</dbReference>
<evidence type="ECO:0000256" key="1">
    <source>
        <dbReference type="ARBA" id="ARBA00004123"/>
    </source>
</evidence>
<comment type="similarity">
    <text evidence="2 6">Belongs to the Mediator complex subunit 6 family.</text>
</comment>
<evidence type="ECO:0000256" key="5">
    <source>
        <dbReference type="ARBA" id="ARBA00023242"/>
    </source>
</evidence>
<evidence type="ECO:0000256" key="2">
    <source>
        <dbReference type="ARBA" id="ARBA00007526"/>
    </source>
</evidence>
<keyword evidence="4 6" id="KW-0804">Transcription</keyword>
<organism evidence="8">
    <name type="scientific">Picocystis salinarum</name>
    <dbReference type="NCBI Taxonomy" id="88271"/>
    <lineage>
        <taxon>Eukaryota</taxon>
        <taxon>Viridiplantae</taxon>
        <taxon>Chlorophyta</taxon>
        <taxon>Picocystophyceae</taxon>
        <taxon>Picocystales</taxon>
        <taxon>Picocystaceae</taxon>
        <taxon>Picocystis</taxon>
    </lineage>
</organism>
<evidence type="ECO:0000313" key="8">
    <source>
        <dbReference type="EMBL" id="CAE0609170.1"/>
    </source>
</evidence>
<dbReference type="PANTHER" id="PTHR13104">
    <property type="entry name" value="MED-6-RELATED"/>
    <property type="match status" value="1"/>
</dbReference>
<dbReference type="GO" id="GO:0006357">
    <property type="term" value="P:regulation of transcription by RNA polymerase II"/>
    <property type="evidence" value="ECO:0007669"/>
    <property type="project" value="InterPro"/>
</dbReference>
<keyword evidence="3 6" id="KW-0805">Transcription regulation</keyword>
<gene>
    <name evidence="6" type="primary">MED6</name>
    <name evidence="8" type="ORF">PSAL00342_LOCUS2989</name>
</gene>
<reference evidence="8" key="1">
    <citation type="submission" date="2021-01" db="EMBL/GenBank/DDBJ databases">
        <authorList>
            <person name="Corre E."/>
            <person name="Pelletier E."/>
            <person name="Niang G."/>
            <person name="Scheremetjew M."/>
            <person name="Finn R."/>
            <person name="Kale V."/>
            <person name="Holt S."/>
            <person name="Cochrane G."/>
            <person name="Meng A."/>
            <person name="Brown T."/>
            <person name="Cohen L."/>
        </authorList>
    </citation>
    <scope>NUCLEOTIDE SEQUENCE</scope>
    <source>
        <strain evidence="8">CCMP1897</strain>
    </source>
</reference>
<evidence type="ECO:0000256" key="4">
    <source>
        <dbReference type="ARBA" id="ARBA00023163"/>
    </source>
</evidence>
<sequence>MEGDADGRTDDPKHVVFRCDPWLASVPLDESTAVEYFSLSPFYLHTCTNESLRARGMRLDDVEELKRSVGVEYVVVAAQPPHLFAIAERKRNSPTNVNILAMYYILDGNVYQSPTLRDVINSRTVRPSRASRNRCRGNRTQRASGTKLTVERARKRQERALFHLRDAFATLQEELDLDGVDADGGMEERILPAMEEPLSEHDVEERARFQRTLHAVLRRHPIPAESNQTTLQVQNVRQEPIAEET</sequence>
<evidence type="ECO:0000256" key="7">
    <source>
        <dbReference type="SAM" id="MobiDB-lite"/>
    </source>
</evidence>
<evidence type="ECO:0000256" key="6">
    <source>
        <dbReference type="RuleBase" id="RU364143"/>
    </source>
</evidence>
<dbReference type="InterPro" id="IPR007018">
    <property type="entry name" value="Mediator_Med6"/>
</dbReference>
<dbReference type="EMBL" id="HBIS01003319">
    <property type="protein sequence ID" value="CAE0609170.1"/>
    <property type="molecule type" value="Transcribed_RNA"/>
</dbReference>
<name>A0A7S3UCW0_9CHLO</name>
<comment type="function">
    <text evidence="6">Component of the Mediator complex, a coactivator involved in the regulated transcription of nearly all RNA polymerase II-dependent genes. Mediator functions as a bridge to convey information from gene-specific regulatory proteins to the basal RNA polymerase II transcription machinery. Mediator is recruited to promoters by direct interactions with regulatory proteins and serves as a scaffold for the assembly of a functional preinitiation complex with RNA polymerase II and the general transcription factors.</text>
</comment>
<comment type="subcellular location">
    <subcellularLocation>
        <location evidence="1 6">Nucleus</location>
    </subcellularLocation>
</comment>
<keyword evidence="6" id="KW-0010">Activator</keyword>
<accession>A0A7S3UCW0</accession>
<dbReference type="InterPro" id="IPR038566">
    <property type="entry name" value="Mediator_Med6_sf"/>
</dbReference>
<proteinExistence type="inferred from homology"/>
<dbReference type="GO" id="GO:0016592">
    <property type="term" value="C:mediator complex"/>
    <property type="evidence" value="ECO:0007669"/>
    <property type="project" value="InterPro"/>
</dbReference>
<dbReference type="Pfam" id="PF04934">
    <property type="entry name" value="Med6"/>
    <property type="match status" value="1"/>
</dbReference>
<protein>
    <recommendedName>
        <fullName evidence="6">Mediator of RNA polymerase II transcription subunit 6</fullName>
    </recommendedName>
    <alternativeName>
        <fullName evidence="6">Mediator complex subunit 6</fullName>
    </alternativeName>
</protein>